<feature type="compositionally biased region" description="Basic and acidic residues" evidence="1">
    <location>
        <begin position="57"/>
        <end position="69"/>
    </location>
</feature>
<evidence type="ECO:0000259" key="2">
    <source>
        <dbReference type="Pfam" id="PF20149"/>
    </source>
</evidence>
<dbReference type="AlphaFoldDB" id="A0A167HQZ6"/>
<feature type="compositionally biased region" description="Acidic residues" evidence="1">
    <location>
        <begin position="219"/>
        <end position="234"/>
    </location>
</feature>
<gene>
    <name evidence="3" type="ORF">CALVIDRAFT_567782</name>
</gene>
<keyword evidence="4" id="KW-1185">Reference proteome</keyword>
<name>A0A167HQZ6_CALVF</name>
<proteinExistence type="predicted"/>
<reference evidence="3 4" key="1">
    <citation type="journal article" date="2016" name="Mol. Biol. Evol.">
        <title>Comparative Genomics of Early-Diverging Mushroom-Forming Fungi Provides Insights into the Origins of Lignocellulose Decay Capabilities.</title>
        <authorList>
            <person name="Nagy L.G."/>
            <person name="Riley R."/>
            <person name="Tritt A."/>
            <person name="Adam C."/>
            <person name="Daum C."/>
            <person name="Floudas D."/>
            <person name="Sun H."/>
            <person name="Yadav J.S."/>
            <person name="Pangilinan J."/>
            <person name="Larsson K.H."/>
            <person name="Matsuura K."/>
            <person name="Barry K."/>
            <person name="Labutti K."/>
            <person name="Kuo R."/>
            <person name="Ohm R.A."/>
            <person name="Bhattacharya S.S."/>
            <person name="Shirouzu T."/>
            <person name="Yoshinaga Y."/>
            <person name="Martin F.M."/>
            <person name="Grigoriev I.V."/>
            <person name="Hibbett D.S."/>
        </authorList>
    </citation>
    <scope>NUCLEOTIDE SEQUENCE [LARGE SCALE GENOMIC DNA]</scope>
    <source>
        <strain evidence="3 4">TUFC12733</strain>
    </source>
</reference>
<accession>A0A167HQZ6</accession>
<feature type="compositionally biased region" description="Basic and acidic residues" evidence="1">
    <location>
        <begin position="188"/>
        <end position="218"/>
    </location>
</feature>
<evidence type="ECO:0000256" key="1">
    <source>
        <dbReference type="SAM" id="MobiDB-lite"/>
    </source>
</evidence>
<feature type="region of interest" description="Disordered" evidence="1">
    <location>
        <begin position="1"/>
        <end position="263"/>
    </location>
</feature>
<dbReference type="InterPro" id="IPR045341">
    <property type="entry name" value="DUF6532"/>
</dbReference>
<feature type="compositionally biased region" description="Polar residues" evidence="1">
    <location>
        <begin position="141"/>
        <end position="151"/>
    </location>
</feature>
<protein>
    <recommendedName>
        <fullName evidence="2">DUF6532 domain-containing protein</fullName>
    </recommendedName>
</protein>
<feature type="compositionally biased region" description="Polar residues" evidence="1">
    <location>
        <begin position="7"/>
        <end position="22"/>
    </location>
</feature>
<sequence>MPVENYNLLTETSEGRANTKRSNVAKLDALGNRTARKKAVNSKRLPPQDASESEDEWKERGDDDQRSEQDVEDESMDNNAPRGAESETEDNYLGYYMDSQAPGRTAGRERHTPRNRTHARVLTKFMGGRQTPLQRRFTARTVINASSSQDRGITAEEDNSDDVEETQDWDHQGDGGMSDSGGEGEESEGVHEMHEHDARSKVKTRDKAPRLGQRRYDPLEDIDEAGGGGEDSEEPQGGRLSGRHKRTTGPQNGKLTGRPHKRARVDTGVARQALTAAGPEDSYMIPGARGDRFGAYTPRMKMTILAASCMYRVLHVVPCSGFWPGPVKREENMDTAVTYANRWAQQNDKPIIEGDRAKGIKTVIHQSLLSARSTLKRKAEEAVNAHFIIPHGTDKKRIAQAVQWLLGTEERPNYRFIYRNVEVFNEEKELVGMFLHEAIIFVAGNCFYHNKTRPSGDASALPKFFNPFPSEGIMAICTALFHALTEWRSVQIVGCDMIVESEEEAQYRLLAAYWLSYCIFPKDLLPYVWSTIWLKKTGAPSAVVPSVDVVRHITGVSTPGKDEKTTPMKKVLALHRRGALHRYMPTHVQNWLRTAAEHQMAWEVEMAEDGNEVSDVRNCAEALMFIWITRTLHKENHRGDF</sequence>
<organism evidence="3 4">
    <name type="scientific">Calocera viscosa (strain TUFC12733)</name>
    <dbReference type="NCBI Taxonomy" id="1330018"/>
    <lineage>
        <taxon>Eukaryota</taxon>
        <taxon>Fungi</taxon>
        <taxon>Dikarya</taxon>
        <taxon>Basidiomycota</taxon>
        <taxon>Agaricomycotina</taxon>
        <taxon>Dacrymycetes</taxon>
        <taxon>Dacrymycetales</taxon>
        <taxon>Dacrymycetaceae</taxon>
        <taxon>Calocera</taxon>
    </lineage>
</organism>
<evidence type="ECO:0000313" key="4">
    <source>
        <dbReference type="Proteomes" id="UP000076738"/>
    </source>
</evidence>
<feature type="compositionally biased region" description="Acidic residues" evidence="1">
    <location>
        <begin position="155"/>
        <end position="167"/>
    </location>
</feature>
<dbReference type="EMBL" id="KV417316">
    <property type="protein sequence ID" value="KZO91890.1"/>
    <property type="molecule type" value="Genomic_DNA"/>
</dbReference>
<feature type="domain" description="DUF6532" evidence="2">
    <location>
        <begin position="321"/>
        <end position="489"/>
    </location>
</feature>
<evidence type="ECO:0000313" key="3">
    <source>
        <dbReference type="EMBL" id="KZO91890.1"/>
    </source>
</evidence>
<dbReference type="Pfam" id="PF20149">
    <property type="entry name" value="DUF6532"/>
    <property type="match status" value="1"/>
</dbReference>
<dbReference type="Proteomes" id="UP000076738">
    <property type="component" value="Unassembled WGS sequence"/>
</dbReference>